<dbReference type="PANTHER" id="PTHR36016">
    <property type="entry name" value="CLAVATA3/ESR (CLE)-RELATED PROTEIN 7"/>
    <property type="match status" value="1"/>
</dbReference>
<sequence>MAKSTSLVFSILIILLLFAHLSKLEAAPFRGVNSLDSSEIFSKLGYDIHKLKHDDNRRWLTGTDQVVPGGPDPQHHKKSPNMS</sequence>
<keyword evidence="5" id="KW-0221">Differentiation</keyword>
<evidence type="ECO:0000256" key="9">
    <source>
        <dbReference type="SAM" id="SignalP"/>
    </source>
</evidence>
<comment type="subcellular location">
    <subcellularLocation>
        <location evidence="1">Secreted</location>
        <location evidence="1">Extracellular space</location>
    </subcellularLocation>
</comment>
<evidence type="ECO:0000256" key="3">
    <source>
        <dbReference type="ARBA" id="ARBA00022525"/>
    </source>
</evidence>
<evidence type="ECO:0000256" key="2">
    <source>
        <dbReference type="ARBA" id="ARBA00005416"/>
    </source>
</evidence>
<evidence type="ECO:0000256" key="7">
    <source>
        <dbReference type="ARBA" id="ARBA00023278"/>
    </source>
</evidence>
<keyword evidence="6" id="KW-0325">Glycoprotein</keyword>
<reference evidence="10" key="1">
    <citation type="journal article" date="2017" name="Nature">
        <title>The sunflower genome provides insights into oil metabolism, flowering and Asterid evolution.</title>
        <authorList>
            <person name="Badouin H."/>
            <person name="Gouzy J."/>
            <person name="Grassa C.J."/>
            <person name="Murat F."/>
            <person name="Staton S.E."/>
            <person name="Cottret L."/>
            <person name="Lelandais-Briere C."/>
            <person name="Owens G.L."/>
            <person name="Carrere S."/>
            <person name="Mayjonade B."/>
            <person name="Legrand L."/>
            <person name="Gill N."/>
            <person name="Kane N.C."/>
            <person name="Bowers J.E."/>
            <person name="Hubner S."/>
            <person name="Bellec A."/>
            <person name="Berard A."/>
            <person name="Berges H."/>
            <person name="Blanchet N."/>
            <person name="Boniface M.C."/>
            <person name="Brunel D."/>
            <person name="Catrice O."/>
            <person name="Chaidir N."/>
            <person name="Claudel C."/>
            <person name="Donnadieu C."/>
            <person name="Faraut T."/>
            <person name="Fievet G."/>
            <person name="Helmstetter N."/>
            <person name="King M."/>
            <person name="Knapp S.J."/>
            <person name="Lai Z."/>
            <person name="Le Paslier M.C."/>
            <person name="Lippi Y."/>
            <person name="Lorenzon L."/>
            <person name="Mandel J.R."/>
            <person name="Marage G."/>
            <person name="Marchand G."/>
            <person name="Marquand E."/>
            <person name="Bret-Mestries E."/>
            <person name="Morien E."/>
            <person name="Nambeesan S."/>
            <person name="Nguyen T."/>
            <person name="Pegot-Espagnet P."/>
            <person name="Pouilly N."/>
            <person name="Raftis F."/>
            <person name="Sallet E."/>
            <person name="Schiex T."/>
            <person name="Thomas J."/>
            <person name="Vandecasteele C."/>
            <person name="Vares D."/>
            <person name="Vear F."/>
            <person name="Vautrin S."/>
            <person name="Crespi M."/>
            <person name="Mangin B."/>
            <person name="Burke J.M."/>
            <person name="Salse J."/>
            <person name="Munos S."/>
            <person name="Vincourt P."/>
            <person name="Rieseberg L.H."/>
            <person name="Langlade N.B."/>
        </authorList>
    </citation>
    <scope>NUCLEOTIDE SEQUENCE</scope>
    <source>
        <tissue evidence="10">Leaves</tissue>
    </source>
</reference>
<keyword evidence="11" id="KW-1185">Reference proteome</keyword>
<evidence type="ECO:0000256" key="4">
    <source>
        <dbReference type="ARBA" id="ARBA00022729"/>
    </source>
</evidence>
<dbReference type="AlphaFoldDB" id="A0A9K3J8T1"/>
<dbReference type="EMBL" id="MNCJ02000319">
    <property type="protein sequence ID" value="KAF5810913.1"/>
    <property type="molecule type" value="Genomic_DNA"/>
</dbReference>
<protein>
    <submittedName>
        <fullName evidence="10">Uncharacterized protein</fullName>
    </submittedName>
</protein>
<feature type="signal peptide" evidence="9">
    <location>
        <begin position="1"/>
        <end position="26"/>
    </location>
</feature>
<evidence type="ECO:0000313" key="11">
    <source>
        <dbReference type="Proteomes" id="UP000215914"/>
    </source>
</evidence>
<dbReference type="PANTHER" id="PTHR36016:SF10">
    <property type="entry name" value="CLAVATA3_ESR (CLE)-RELATED PROTEIN 6-LIKE"/>
    <property type="match status" value="1"/>
</dbReference>
<dbReference type="Gramene" id="mRNA:HanXRQr2_Chr04g0175241">
    <property type="protein sequence ID" value="CDS:HanXRQr2_Chr04g0175241.1"/>
    <property type="gene ID" value="HanXRQr2_Chr04g0175241"/>
</dbReference>
<evidence type="ECO:0000256" key="5">
    <source>
        <dbReference type="ARBA" id="ARBA00022782"/>
    </source>
</evidence>
<name>A0A9K3J8T1_HELAN</name>
<keyword evidence="7" id="KW-0379">Hydroxylation</keyword>
<comment type="caution">
    <text evidence="10">The sequence shown here is derived from an EMBL/GenBank/DDBJ whole genome shotgun (WGS) entry which is preliminary data.</text>
</comment>
<comment type="similarity">
    <text evidence="2">Belongs to the CLV3/ESR signal peptide family.</text>
</comment>
<evidence type="ECO:0000256" key="6">
    <source>
        <dbReference type="ARBA" id="ARBA00023180"/>
    </source>
</evidence>
<organism evidence="10 11">
    <name type="scientific">Helianthus annuus</name>
    <name type="common">Common sunflower</name>
    <dbReference type="NCBI Taxonomy" id="4232"/>
    <lineage>
        <taxon>Eukaryota</taxon>
        <taxon>Viridiplantae</taxon>
        <taxon>Streptophyta</taxon>
        <taxon>Embryophyta</taxon>
        <taxon>Tracheophyta</taxon>
        <taxon>Spermatophyta</taxon>
        <taxon>Magnoliopsida</taxon>
        <taxon>eudicotyledons</taxon>
        <taxon>Gunneridae</taxon>
        <taxon>Pentapetalae</taxon>
        <taxon>asterids</taxon>
        <taxon>campanulids</taxon>
        <taxon>Asterales</taxon>
        <taxon>Asteraceae</taxon>
        <taxon>Asteroideae</taxon>
        <taxon>Heliantheae alliance</taxon>
        <taxon>Heliantheae</taxon>
        <taxon>Helianthus</taxon>
    </lineage>
</organism>
<gene>
    <name evidence="10" type="ORF">HanXRQr2_Chr04g0175241</name>
</gene>
<dbReference type="InterPro" id="IPR039617">
    <property type="entry name" value="CLAVATA3-CLE"/>
</dbReference>
<evidence type="ECO:0000256" key="1">
    <source>
        <dbReference type="ARBA" id="ARBA00004239"/>
    </source>
</evidence>
<feature type="chain" id="PRO_5039904363" evidence="9">
    <location>
        <begin position="27"/>
        <end position="83"/>
    </location>
</feature>
<dbReference type="GO" id="GO:0005576">
    <property type="term" value="C:extracellular region"/>
    <property type="evidence" value="ECO:0007669"/>
    <property type="project" value="UniProtKB-SubCell"/>
</dbReference>
<dbReference type="OrthoDB" id="1406315at2759"/>
<reference evidence="10" key="2">
    <citation type="submission" date="2020-06" db="EMBL/GenBank/DDBJ databases">
        <title>Helianthus annuus Genome sequencing and assembly Release 2.</title>
        <authorList>
            <person name="Gouzy J."/>
            <person name="Langlade N."/>
            <person name="Munos S."/>
        </authorList>
    </citation>
    <scope>NUCLEOTIDE SEQUENCE</scope>
    <source>
        <tissue evidence="10">Leaves</tissue>
    </source>
</reference>
<keyword evidence="3" id="KW-0964">Secreted</keyword>
<evidence type="ECO:0000313" key="10">
    <source>
        <dbReference type="EMBL" id="KAF5810913.1"/>
    </source>
</evidence>
<dbReference type="GO" id="GO:0030154">
    <property type="term" value="P:cell differentiation"/>
    <property type="evidence" value="ECO:0007669"/>
    <property type="project" value="UniProtKB-KW"/>
</dbReference>
<evidence type="ECO:0000256" key="8">
    <source>
        <dbReference type="SAM" id="MobiDB-lite"/>
    </source>
</evidence>
<dbReference type="Proteomes" id="UP000215914">
    <property type="component" value="Unassembled WGS sequence"/>
</dbReference>
<feature type="region of interest" description="Disordered" evidence="8">
    <location>
        <begin position="59"/>
        <end position="83"/>
    </location>
</feature>
<keyword evidence="4 9" id="KW-0732">Signal</keyword>
<accession>A0A9K3J8T1</accession>
<proteinExistence type="inferred from homology"/>